<accession>A0A2T0Q451</accession>
<keyword evidence="2" id="KW-1133">Transmembrane helix</keyword>
<sequence>MADLSPNGSQRAVSCATVSDESATGPSGRRAARGRRRTDEPAARPRRAGGRAAASGTAVRTAPQRRRKGGRRPSPSAPPLVAAARSGVFALARQSRRRRGTWVLGGLLVSTLVAFLAFVVVLGIQLSLLPADGTLNQTLGGAPEGEEEEAGLRPEVYYDQAQLPLFDPIADREADAEPLTVDEVFGSDTEELAFEDYRLRLRDSRLDDDCAAAVWGSRLVQALADADCSQAVRGVYTDEDNGYVGQFTLFNLADTGAAESVLEPLDPGNAMGFVRPLSGEVDAFRTGYSQASTQVMGHYVAVFWVAREDGAEPGEGDSIASLNVVLMDAGLSVYERVRRAEAGSEEGGEG</sequence>
<dbReference type="Proteomes" id="UP000237846">
    <property type="component" value="Unassembled WGS sequence"/>
</dbReference>
<proteinExistence type="predicted"/>
<evidence type="ECO:0000256" key="2">
    <source>
        <dbReference type="SAM" id="Phobius"/>
    </source>
</evidence>
<feature type="compositionally biased region" description="Polar residues" evidence="1">
    <location>
        <begin position="1"/>
        <end position="25"/>
    </location>
</feature>
<evidence type="ECO:0000313" key="3">
    <source>
        <dbReference type="EMBL" id="PRX98533.1"/>
    </source>
</evidence>
<name>A0A2T0Q451_9ACTN</name>
<evidence type="ECO:0000313" key="4">
    <source>
        <dbReference type="Proteomes" id="UP000237846"/>
    </source>
</evidence>
<keyword evidence="2" id="KW-0472">Membrane</keyword>
<feature type="region of interest" description="Disordered" evidence="1">
    <location>
        <begin position="1"/>
        <end position="80"/>
    </location>
</feature>
<gene>
    <name evidence="3" type="ORF">CLV72_104110</name>
</gene>
<reference evidence="3 4" key="1">
    <citation type="submission" date="2018-03" db="EMBL/GenBank/DDBJ databases">
        <title>Genomic Encyclopedia of Archaeal and Bacterial Type Strains, Phase II (KMG-II): from individual species to whole genera.</title>
        <authorList>
            <person name="Goeker M."/>
        </authorList>
    </citation>
    <scope>NUCLEOTIDE SEQUENCE [LARGE SCALE GENOMIC DNA]</scope>
    <source>
        <strain evidence="3 4">DSM 45601</strain>
    </source>
</reference>
<dbReference type="AlphaFoldDB" id="A0A2T0Q451"/>
<keyword evidence="2" id="KW-0812">Transmembrane</keyword>
<evidence type="ECO:0000256" key="1">
    <source>
        <dbReference type="SAM" id="MobiDB-lite"/>
    </source>
</evidence>
<protein>
    <submittedName>
        <fullName evidence="3">Uncharacterized protein</fullName>
    </submittedName>
</protein>
<comment type="caution">
    <text evidence="3">The sequence shown here is derived from an EMBL/GenBank/DDBJ whole genome shotgun (WGS) entry which is preliminary data.</text>
</comment>
<keyword evidence="4" id="KW-1185">Reference proteome</keyword>
<feature type="transmembrane region" description="Helical" evidence="2">
    <location>
        <begin position="102"/>
        <end position="128"/>
    </location>
</feature>
<feature type="compositionally biased region" description="Low complexity" evidence="1">
    <location>
        <begin position="50"/>
        <end position="62"/>
    </location>
</feature>
<dbReference type="EMBL" id="PVZC01000004">
    <property type="protein sequence ID" value="PRX98533.1"/>
    <property type="molecule type" value="Genomic_DNA"/>
</dbReference>
<organism evidence="3 4">
    <name type="scientific">Allonocardiopsis opalescens</name>
    <dbReference type="NCBI Taxonomy" id="1144618"/>
    <lineage>
        <taxon>Bacteria</taxon>
        <taxon>Bacillati</taxon>
        <taxon>Actinomycetota</taxon>
        <taxon>Actinomycetes</taxon>
        <taxon>Streptosporangiales</taxon>
        <taxon>Allonocardiopsis</taxon>
    </lineage>
</organism>